<dbReference type="Proteomes" id="UP000826656">
    <property type="component" value="Unassembled WGS sequence"/>
</dbReference>
<accession>A0ABQ7WNJ7</accession>
<evidence type="ECO:0000313" key="2">
    <source>
        <dbReference type="Proteomes" id="UP000826656"/>
    </source>
</evidence>
<comment type="caution">
    <text evidence="1">The sequence shown here is derived from an EMBL/GenBank/DDBJ whole genome shotgun (WGS) entry which is preliminary data.</text>
</comment>
<sequence length="95" mass="11459">MEQFKYEFGLDNPQVYNILQRWEPVLTIPMGARQTLCTRDYYIWILKEVKDRDLSREGYYGLTDERENIWAHNVLKIEHEVTPYTRSQLTSSSRN</sequence>
<keyword evidence="2" id="KW-1185">Reference proteome</keyword>
<name>A0ABQ7WNJ7_SOLTU</name>
<proteinExistence type="predicted"/>
<gene>
    <name evidence="1" type="ORF">KY290_001145</name>
</gene>
<reference evidence="1 2" key="1">
    <citation type="journal article" date="2021" name="bioRxiv">
        <title>Chromosome-scale and haplotype-resolved genome assembly of a tetraploid potato cultivar.</title>
        <authorList>
            <person name="Sun H."/>
            <person name="Jiao W.-B."/>
            <person name="Krause K."/>
            <person name="Campoy J.A."/>
            <person name="Goel M."/>
            <person name="Folz-Donahue K."/>
            <person name="Kukat C."/>
            <person name="Huettel B."/>
            <person name="Schneeberger K."/>
        </authorList>
    </citation>
    <scope>NUCLEOTIDE SEQUENCE [LARGE SCALE GENOMIC DNA]</scope>
    <source>
        <strain evidence="1">SolTubOtavaFocal</strain>
        <tissue evidence="1">Leaves</tissue>
    </source>
</reference>
<organism evidence="1 2">
    <name type="scientific">Solanum tuberosum</name>
    <name type="common">Potato</name>
    <dbReference type="NCBI Taxonomy" id="4113"/>
    <lineage>
        <taxon>Eukaryota</taxon>
        <taxon>Viridiplantae</taxon>
        <taxon>Streptophyta</taxon>
        <taxon>Embryophyta</taxon>
        <taxon>Tracheophyta</taxon>
        <taxon>Spermatophyta</taxon>
        <taxon>Magnoliopsida</taxon>
        <taxon>eudicotyledons</taxon>
        <taxon>Gunneridae</taxon>
        <taxon>Pentapetalae</taxon>
        <taxon>asterids</taxon>
        <taxon>lamiids</taxon>
        <taxon>Solanales</taxon>
        <taxon>Solanaceae</taxon>
        <taxon>Solanoideae</taxon>
        <taxon>Solaneae</taxon>
        <taxon>Solanum</taxon>
    </lineage>
</organism>
<protein>
    <submittedName>
        <fullName evidence="1">Uncharacterized protein</fullName>
    </submittedName>
</protein>
<evidence type="ECO:0000313" key="1">
    <source>
        <dbReference type="EMBL" id="KAH0781547.1"/>
    </source>
</evidence>
<dbReference type="EMBL" id="JAIVGD010000001">
    <property type="protein sequence ID" value="KAH0781547.1"/>
    <property type="molecule type" value="Genomic_DNA"/>
</dbReference>